<reference evidence="7 8" key="1">
    <citation type="submission" date="2020-08" db="EMBL/GenBank/DDBJ databases">
        <title>Aphidius gifuensis genome sequencing and assembly.</title>
        <authorList>
            <person name="Du Z."/>
        </authorList>
    </citation>
    <scope>NUCLEOTIDE SEQUENCE [LARGE SCALE GENOMIC DNA]</scope>
    <source>
        <strain evidence="7">YNYX2018</strain>
        <tissue evidence="7">Adults</tissue>
    </source>
</reference>
<dbReference type="Pfam" id="PF22878">
    <property type="entry name" value="SPT2_N"/>
    <property type="match status" value="1"/>
</dbReference>
<feature type="region of interest" description="Disordered" evidence="5">
    <location>
        <begin position="163"/>
        <end position="229"/>
    </location>
</feature>
<dbReference type="InterPro" id="IPR013256">
    <property type="entry name" value="Chromatin_SPT2"/>
</dbReference>
<feature type="compositionally biased region" description="Low complexity" evidence="5">
    <location>
        <begin position="424"/>
        <end position="435"/>
    </location>
</feature>
<evidence type="ECO:0000313" key="7">
    <source>
        <dbReference type="EMBL" id="KAF7987314.1"/>
    </source>
</evidence>
<dbReference type="Proteomes" id="UP000639338">
    <property type="component" value="Unassembled WGS sequence"/>
</dbReference>
<dbReference type="PANTHER" id="PTHR22691:SF8">
    <property type="entry name" value="PROTEIN SPT2 HOMOLOG"/>
    <property type="match status" value="1"/>
</dbReference>
<organism evidence="7 8">
    <name type="scientific">Aphidius gifuensis</name>
    <name type="common">Parasitoid wasp</name>
    <dbReference type="NCBI Taxonomy" id="684658"/>
    <lineage>
        <taxon>Eukaryota</taxon>
        <taxon>Metazoa</taxon>
        <taxon>Ecdysozoa</taxon>
        <taxon>Arthropoda</taxon>
        <taxon>Hexapoda</taxon>
        <taxon>Insecta</taxon>
        <taxon>Pterygota</taxon>
        <taxon>Neoptera</taxon>
        <taxon>Endopterygota</taxon>
        <taxon>Hymenoptera</taxon>
        <taxon>Apocrita</taxon>
        <taxon>Ichneumonoidea</taxon>
        <taxon>Braconidae</taxon>
        <taxon>Aphidiinae</taxon>
        <taxon>Aphidius</taxon>
    </lineage>
</organism>
<comment type="similarity">
    <text evidence="1">Belongs to the SPT2 family.</text>
</comment>
<protein>
    <recommendedName>
        <fullName evidence="2">Protein SPT2 homolog</fullName>
    </recommendedName>
</protein>
<feature type="compositionally biased region" description="Basic and acidic residues" evidence="5">
    <location>
        <begin position="268"/>
        <end position="282"/>
    </location>
</feature>
<feature type="domain" description="SPT2 homolog N-terminal" evidence="6">
    <location>
        <begin position="1"/>
        <end position="88"/>
    </location>
</feature>
<feature type="compositionally biased region" description="Low complexity" evidence="5">
    <location>
        <begin position="284"/>
        <end position="294"/>
    </location>
</feature>
<dbReference type="GO" id="GO:0003677">
    <property type="term" value="F:DNA binding"/>
    <property type="evidence" value="ECO:0007669"/>
    <property type="project" value="TreeGrafter"/>
</dbReference>
<feature type="coiled-coil region" evidence="4">
    <location>
        <begin position="43"/>
        <end position="79"/>
    </location>
</feature>
<dbReference type="SMART" id="SM00784">
    <property type="entry name" value="SPT2"/>
    <property type="match status" value="1"/>
</dbReference>
<keyword evidence="8" id="KW-1185">Reference proteome</keyword>
<feature type="compositionally biased region" description="Basic and acidic residues" evidence="5">
    <location>
        <begin position="378"/>
        <end position="402"/>
    </location>
</feature>
<feature type="compositionally biased region" description="Acidic residues" evidence="5">
    <location>
        <begin position="492"/>
        <end position="506"/>
    </location>
</feature>
<feature type="region of interest" description="Disordered" evidence="5">
    <location>
        <begin position="268"/>
        <end position="294"/>
    </location>
</feature>
<keyword evidence="3 4" id="KW-0175">Coiled coil</keyword>
<dbReference type="GO" id="GO:0006360">
    <property type="term" value="P:transcription by RNA polymerase I"/>
    <property type="evidence" value="ECO:0007669"/>
    <property type="project" value="TreeGrafter"/>
</dbReference>
<feature type="region of interest" description="Disordered" evidence="5">
    <location>
        <begin position="317"/>
        <end position="352"/>
    </location>
</feature>
<evidence type="ECO:0000256" key="3">
    <source>
        <dbReference type="ARBA" id="ARBA00023054"/>
    </source>
</evidence>
<evidence type="ECO:0000256" key="2">
    <source>
        <dbReference type="ARBA" id="ARBA00013786"/>
    </source>
</evidence>
<evidence type="ECO:0000259" key="6">
    <source>
        <dbReference type="Pfam" id="PF22878"/>
    </source>
</evidence>
<accession>A0A835CJX2</accession>
<dbReference type="GO" id="GO:0042393">
    <property type="term" value="F:histone binding"/>
    <property type="evidence" value="ECO:0007669"/>
    <property type="project" value="TreeGrafter"/>
</dbReference>
<feature type="compositionally biased region" description="Basic and acidic residues" evidence="5">
    <location>
        <begin position="192"/>
        <end position="216"/>
    </location>
</feature>
<proteinExistence type="inferred from homology"/>
<gene>
    <name evidence="7" type="ORF">HCN44_003076</name>
</gene>
<dbReference type="OrthoDB" id="6259853at2759"/>
<dbReference type="AlphaFoldDB" id="A0A835CJX2"/>
<dbReference type="GO" id="GO:0006334">
    <property type="term" value="P:nucleosome assembly"/>
    <property type="evidence" value="ECO:0007669"/>
    <property type="project" value="TreeGrafter"/>
</dbReference>
<name>A0A835CJX2_APHGI</name>
<feature type="region of interest" description="Disordered" evidence="5">
    <location>
        <begin position="378"/>
        <end position="514"/>
    </location>
</feature>
<dbReference type="PANTHER" id="PTHR22691">
    <property type="entry name" value="YEAST SPT2-RELATED"/>
    <property type="match status" value="1"/>
</dbReference>
<evidence type="ECO:0000313" key="8">
    <source>
        <dbReference type="Proteomes" id="UP000639338"/>
    </source>
</evidence>
<evidence type="ECO:0000256" key="5">
    <source>
        <dbReference type="SAM" id="MobiDB-lite"/>
    </source>
</evidence>
<comment type="caution">
    <text evidence="7">The sequence shown here is derived from an EMBL/GenBank/DDBJ whole genome shotgun (WGS) entry which is preliminary data.</text>
</comment>
<dbReference type="InterPro" id="IPR054552">
    <property type="entry name" value="SPT2_N"/>
</dbReference>
<dbReference type="GO" id="GO:0005730">
    <property type="term" value="C:nucleolus"/>
    <property type="evidence" value="ECO:0007669"/>
    <property type="project" value="TreeGrafter"/>
</dbReference>
<dbReference type="EMBL" id="JACMRX010000006">
    <property type="protein sequence ID" value="KAF7987314.1"/>
    <property type="molecule type" value="Genomic_DNA"/>
</dbReference>
<evidence type="ECO:0000256" key="1">
    <source>
        <dbReference type="ARBA" id="ARBA00006461"/>
    </source>
</evidence>
<feature type="compositionally biased region" description="Low complexity" evidence="5">
    <location>
        <begin position="403"/>
        <end position="412"/>
    </location>
</feature>
<evidence type="ECO:0000256" key="4">
    <source>
        <dbReference type="SAM" id="Coils"/>
    </source>
</evidence>
<sequence>MDFLQVLSVAQKNSNIKQNVNYYSTKFGPPKKDNKEKRLSDGIKKFLAKKEEEEKQKALEEKKKKLNLLSLRDQKAQNRINKHLKVCKSANKSVLADAINTEDTAITMAGPSQPDEDDYGYVSQEANAFYNKLMNKYNNLPPEKPLFSNTGKKVVKDIASTKDRVKQALKQQEIEESLPHRRKRKSTTNTTNDKDIQREKDYNDKDIKLNDKDDKPKPKKRPPPPPDFMTLLKIAEKKQYEPIIIEQKPKIEEKERLMTRKELIEYQKEKDKREQRERDKNIDNNTTKLLNSNSTINGNSKLAKALTSKIIKSSSNDINKKSTTTISDNKKLPKFITQMPKRNNEKLPDKLSLIKSNEKESILLERKKIEAERKELEAMRREMEEEKRKLEMEKRKKIDDVRSSSSSLSNLKKVPKLTDKNDKSSSLNNKNIKQKQFPPADVKPRQFPPADVRPRQFPPADVRPRQFPPSDVRNNKSLKNGRPINKRRIYDDSDEEYDSELDDFIDDGPQGEGEDYSKYISEIFGYDKNKYRHIDDEDDNMETTYAQQLKEEFVSTKLGIMEDLEDIQKEALEKKRKLGMKKKKK</sequence>
<dbReference type="Pfam" id="PF08243">
    <property type="entry name" value="SPT2"/>
    <property type="match status" value="1"/>
</dbReference>